<proteinExistence type="predicted"/>
<dbReference type="PANTHER" id="PTHR34069">
    <property type="entry name" value="3-OXOACYL-[ACYL-CARRIER-PROTEIN] SYNTHASE 3"/>
    <property type="match status" value="1"/>
</dbReference>
<dbReference type="SUPFAM" id="SSF53901">
    <property type="entry name" value="Thiolase-like"/>
    <property type="match status" value="1"/>
</dbReference>
<gene>
    <name evidence="2" type="ORF">METZ01_LOCUS351502</name>
</gene>
<protein>
    <recommendedName>
        <fullName evidence="1">Beta-ketoacyl-[acyl-carrier-protein] synthase III N-terminal domain-containing protein</fullName>
    </recommendedName>
</protein>
<dbReference type="GO" id="GO:0004315">
    <property type="term" value="F:3-oxoacyl-[acyl-carrier-protein] synthase activity"/>
    <property type="evidence" value="ECO:0007669"/>
    <property type="project" value="InterPro"/>
</dbReference>
<dbReference type="GO" id="GO:0044550">
    <property type="term" value="P:secondary metabolite biosynthetic process"/>
    <property type="evidence" value="ECO:0007669"/>
    <property type="project" value="TreeGrafter"/>
</dbReference>
<dbReference type="AlphaFoldDB" id="A0A382RNV3"/>
<reference evidence="2" key="1">
    <citation type="submission" date="2018-05" db="EMBL/GenBank/DDBJ databases">
        <authorList>
            <person name="Lanie J.A."/>
            <person name="Ng W.-L."/>
            <person name="Kazmierczak K.M."/>
            <person name="Andrzejewski T.M."/>
            <person name="Davidsen T.M."/>
            <person name="Wayne K.J."/>
            <person name="Tettelin H."/>
            <person name="Glass J.I."/>
            <person name="Rusch D."/>
            <person name="Podicherti R."/>
            <person name="Tsui H.-C.T."/>
            <person name="Winkler M.E."/>
        </authorList>
    </citation>
    <scope>NUCLEOTIDE SEQUENCE</scope>
</reference>
<dbReference type="PANTHER" id="PTHR34069:SF2">
    <property type="entry name" value="BETA-KETOACYL-[ACYL-CARRIER-PROTEIN] SYNTHASE III"/>
    <property type="match status" value="1"/>
</dbReference>
<name>A0A382RNV3_9ZZZZ</name>
<sequence length="180" mass="20036">MSIKITAIDYYLPGDIVTNDDLKKENPDWDLDSVEKKSGVLERHIARQDETALDLATKACHNLFGQDAEHIKNVDAVIFCTQSPDHIMPPNSYLLQKRLGFSEDIIAYDFNLACSGYIYSLSMAHSLIYSGLATKVLLINADTYSKYINPKDRSTRVLFGDGAATTIIEKNNGRGMIDVA</sequence>
<feature type="domain" description="Beta-ketoacyl-[acyl-carrier-protein] synthase III N-terminal" evidence="1">
    <location>
        <begin position="108"/>
        <end position="177"/>
    </location>
</feature>
<dbReference type="Gene3D" id="3.40.47.10">
    <property type="match status" value="1"/>
</dbReference>
<dbReference type="GO" id="GO:0006633">
    <property type="term" value="P:fatty acid biosynthetic process"/>
    <property type="evidence" value="ECO:0007669"/>
    <property type="project" value="InterPro"/>
</dbReference>
<dbReference type="Pfam" id="PF08545">
    <property type="entry name" value="ACP_syn_III"/>
    <property type="match status" value="1"/>
</dbReference>
<evidence type="ECO:0000313" key="2">
    <source>
        <dbReference type="EMBL" id="SVC98648.1"/>
    </source>
</evidence>
<dbReference type="EMBL" id="UINC01122686">
    <property type="protein sequence ID" value="SVC98648.1"/>
    <property type="molecule type" value="Genomic_DNA"/>
</dbReference>
<feature type="non-terminal residue" evidence="2">
    <location>
        <position position="180"/>
    </location>
</feature>
<evidence type="ECO:0000259" key="1">
    <source>
        <dbReference type="Pfam" id="PF08545"/>
    </source>
</evidence>
<dbReference type="InterPro" id="IPR016039">
    <property type="entry name" value="Thiolase-like"/>
</dbReference>
<accession>A0A382RNV3</accession>
<organism evidence="2">
    <name type="scientific">marine metagenome</name>
    <dbReference type="NCBI Taxonomy" id="408172"/>
    <lineage>
        <taxon>unclassified sequences</taxon>
        <taxon>metagenomes</taxon>
        <taxon>ecological metagenomes</taxon>
    </lineage>
</organism>
<dbReference type="InterPro" id="IPR013751">
    <property type="entry name" value="ACP_syn_III_N"/>
</dbReference>